<evidence type="ECO:0000256" key="2">
    <source>
        <dbReference type="ARBA" id="ARBA00005334"/>
    </source>
</evidence>
<feature type="domain" description="AAA+ ATPase" evidence="9">
    <location>
        <begin position="80"/>
        <end position="296"/>
    </location>
</feature>
<feature type="region of interest" description="Disordered" evidence="8">
    <location>
        <begin position="160"/>
        <end position="179"/>
    </location>
</feature>
<evidence type="ECO:0000256" key="4">
    <source>
        <dbReference type="ARBA" id="ARBA00022705"/>
    </source>
</evidence>
<keyword evidence="4 7" id="KW-0235">DNA replication</keyword>
<dbReference type="PIRSF" id="PIRSF007858">
    <property type="entry name" value="ORC4"/>
    <property type="match status" value="1"/>
</dbReference>
<keyword evidence="5 7" id="KW-0238">DNA-binding</keyword>
<evidence type="ECO:0000256" key="3">
    <source>
        <dbReference type="ARBA" id="ARBA00019083"/>
    </source>
</evidence>
<dbReference type="InterPro" id="IPR032705">
    <property type="entry name" value="ORC4_C"/>
</dbReference>
<evidence type="ECO:0000256" key="8">
    <source>
        <dbReference type="SAM" id="MobiDB-lite"/>
    </source>
</evidence>
<proteinExistence type="inferred from homology"/>
<name>A0A9W8AH97_9FUNG</name>
<comment type="caution">
    <text evidence="10">The sequence shown here is derived from an EMBL/GenBank/DDBJ whole genome shotgun (WGS) entry which is preliminary data.</text>
</comment>
<dbReference type="PANTHER" id="PTHR12087">
    <property type="entry name" value="ORIGIN RECOGNITION COMPLEX SUBUNIT 4"/>
    <property type="match status" value="1"/>
</dbReference>
<dbReference type="OrthoDB" id="343623at2759"/>
<dbReference type="GO" id="GO:0005664">
    <property type="term" value="C:nuclear origin of replication recognition complex"/>
    <property type="evidence" value="ECO:0007669"/>
    <property type="project" value="TreeGrafter"/>
</dbReference>
<dbReference type="SUPFAM" id="SSF52540">
    <property type="entry name" value="P-loop containing nucleoside triphosphate hydrolases"/>
    <property type="match status" value="1"/>
</dbReference>
<dbReference type="EMBL" id="JANBPT010000097">
    <property type="protein sequence ID" value="KAJ1927902.1"/>
    <property type="molecule type" value="Genomic_DNA"/>
</dbReference>
<accession>A0A9W8AH97</accession>
<dbReference type="GO" id="GO:0003688">
    <property type="term" value="F:DNA replication origin binding"/>
    <property type="evidence" value="ECO:0007669"/>
    <property type="project" value="TreeGrafter"/>
</dbReference>
<gene>
    <name evidence="10" type="primary">ORC4_1</name>
    <name evidence="10" type="ORF">IWQ60_002546</name>
</gene>
<comment type="function">
    <text evidence="7">Component of the origin recognition complex (ORC) that binds origins of replication.</text>
</comment>
<evidence type="ECO:0000256" key="6">
    <source>
        <dbReference type="ARBA" id="ARBA00023242"/>
    </source>
</evidence>
<evidence type="ECO:0000256" key="1">
    <source>
        <dbReference type="ARBA" id="ARBA00004123"/>
    </source>
</evidence>
<dbReference type="Proteomes" id="UP001150569">
    <property type="component" value="Unassembled WGS sequence"/>
</dbReference>
<dbReference type="AlphaFoldDB" id="A0A9W8AH97"/>
<evidence type="ECO:0000313" key="11">
    <source>
        <dbReference type="Proteomes" id="UP001150569"/>
    </source>
</evidence>
<dbReference type="InterPro" id="IPR016527">
    <property type="entry name" value="ORC4"/>
</dbReference>
<dbReference type="SMART" id="SM00382">
    <property type="entry name" value="AAA"/>
    <property type="match status" value="1"/>
</dbReference>
<keyword evidence="11" id="KW-1185">Reference proteome</keyword>
<dbReference type="GO" id="GO:0006270">
    <property type="term" value="P:DNA replication initiation"/>
    <property type="evidence" value="ECO:0007669"/>
    <property type="project" value="TreeGrafter"/>
</dbReference>
<comment type="similarity">
    <text evidence="2 7">Belongs to the ORC4 family.</text>
</comment>
<sequence length="536" mass="58566">MLMDIDHDGGLSGDDLPTHPTDVVQGPPQTGPEGTARIRQVRNELMSVLNERRQPRELVELDETYAKIRNLVEKTVLESESNSALIIGQRGSGKTTLIRKAVEDLAQRTTDFQVIPLNGLIHTDDRSALREIAQQLDARQAGHHTNGDSGTLSAQLAGELDTDGDASDDDHVDDEGQTAGSTAFAAGGFAAATLPTASAGTRGPRRTFAETLLYLLSVLQRPDGRSATPLVIILDEFDLFTQHPKQTLLYTLFDIVQSQPLPLAVIGVTARLDAVELLEKRVKSRFSHRQIQIYPPANYKAYVQAAQSALTVDVPRKSARTATDVAYRQAFNTTVKNHFDGSVLPQLLRRQFDLYRDLRSLYRLLMPWVALLGADSPYLQLATFQEAISEQLTDCHVEILLDLSLLELCLLIAIKQYADLQITKVNFEMVYDEYKTFMSRTGSVSGSGMKLYKKAVALKAFEHLFALELIGPLDSGAGAGADGDGGSRAGQVTAPLASASGLKEFAAVTLLIDAVQIEDAVARYPNCPPLIRQWAN</sequence>
<dbReference type="Pfam" id="PF14629">
    <property type="entry name" value="ORC4_C"/>
    <property type="match status" value="1"/>
</dbReference>
<dbReference type="Pfam" id="PF13191">
    <property type="entry name" value="AAA_16"/>
    <property type="match status" value="1"/>
</dbReference>
<protein>
    <recommendedName>
        <fullName evidence="3 7">Origin recognition complex subunit 4</fullName>
    </recommendedName>
</protein>
<comment type="subcellular location">
    <subcellularLocation>
        <location evidence="1 7">Nucleus</location>
    </subcellularLocation>
</comment>
<dbReference type="Gene3D" id="3.40.50.300">
    <property type="entry name" value="P-loop containing nucleotide triphosphate hydrolases"/>
    <property type="match status" value="2"/>
</dbReference>
<evidence type="ECO:0000313" key="10">
    <source>
        <dbReference type="EMBL" id="KAJ1927902.1"/>
    </source>
</evidence>
<evidence type="ECO:0000259" key="9">
    <source>
        <dbReference type="SMART" id="SM00382"/>
    </source>
</evidence>
<feature type="compositionally biased region" description="Acidic residues" evidence="8">
    <location>
        <begin position="160"/>
        <end position="176"/>
    </location>
</feature>
<dbReference type="InterPro" id="IPR003593">
    <property type="entry name" value="AAA+_ATPase"/>
</dbReference>
<keyword evidence="6 7" id="KW-0539">Nucleus</keyword>
<organism evidence="10 11">
    <name type="scientific">Tieghemiomyces parasiticus</name>
    <dbReference type="NCBI Taxonomy" id="78921"/>
    <lineage>
        <taxon>Eukaryota</taxon>
        <taxon>Fungi</taxon>
        <taxon>Fungi incertae sedis</taxon>
        <taxon>Zoopagomycota</taxon>
        <taxon>Kickxellomycotina</taxon>
        <taxon>Dimargaritomycetes</taxon>
        <taxon>Dimargaritales</taxon>
        <taxon>Dimargaritaceae</taxon>
        <taxon>Tieghemiomyces</taxon>
    </lineage>
</organism>
<dbReference type="InterPro" id="IPR027417">
    <property type="entry name" value="P-loop_NTPase"/>
</dbReference>
<evidence type="ECO:0000256" key="7">
    <source>
        <dbReference type="PIRNR" id="PIRNR007858"/>
    </source>
</evidence>
<evidence type="ECO:0000256" key="5">
    <source>
        <dbReference type="ARBA" id="ARBA00023125"/>
    </source>
</evidence>
<feature type="region of interest" description="Disordered" evidence="8">
    <location>
        <begin position="1"/>
        <end position="34"/>
    </location>
</feature>
<dbReference type="InterPro" id="IPR041664">
    <property type="entry name" value="AAA_16"/>
</dbReference>
<dbReference type="PANTHER" id="PTHR12087:SF0">
    <property type="entry name" value="ORIGIN RECOGNITION COMPLEX SUBUNIT 4"/>
    <property type="match status" value="1"/>
</dbReference>
<reference evidence="10" key="1">
    <citation type="submission" date="2022-07" db="EMBL/GenBank/DDBJ databases">
        <title>Phylogenomic reconstructions and comparative analyses of Kickxellomycotina fungi.</title>
        <authorList>
            <person name="Reynolds N.K."/>
            <person name="Stajich J.E."/>
            <person name="Barry K."/>
            <person name="Grigoriev I.V."/>
            <person name="Crous P."/>
            <person name="Smith M.E."/>
        </authorList>
    </citation>
    <scope>NUCLEOTIDE SEQUENCE</scope>
    <source>
        <strain evidence="10">RSA 861</strain>
    </source>
</reference>